<dbReference type="EMBL" id="CAJEWN010000008">
    <property type="protein sequence ID" value="CAD2129493.1"/>
    <property type="molecule type" value="Genomic_DNA"/>
</dbReference>
<evidence type="ECO:0000313" key="2">
    <source>
        <dbReference type="Proteomes" id="UP000580250"/>
    </source>
</evidence>
<accession>A0A6V7TNW7</accession>
<protein>
    <submittedName>
        <fullName evidence="1">Uncharacterized protein</fullName>
    </submittedName>
</protein>
<name>A0A6V7TNW7_MELEN</name>
<comment type="caution">
    <text evidence="1">The sequence shown here is derived from an EMBL/GenBank/DDBJ whole genome shotgun (WGS) entry which is preliminary data.</text>
</comment>
<dbReference type="Proteomes" id="UP000580250">
    <property type="component" value="Unassembled WGS sequence"/>
</dbReference>
<gene>
    <name evidence="1" type="ORF">MENT_LOCUS2615</name>
</gene>
<dbReference type="AlphaFoldDB" id="A0A6V7TNW7"/>
<sequence>MALLERTSTTDESTEVIEIRPHTCTGGGALAELIDEPGNFEVEAVQQPTDNNNKIHFLPEVQLDIFKCLNFNQLLNIQQTNFCL</sequence>
<proteinExistence type="predicted"/>
<evidence type="ECO:0000313" key="1">
    <source>
        <dbReference type="EMBL" id="CAD2129493.1"/>
    </source>
</evidence>
<organism evidence="1 2">
    <name type="scientific">Meloidogyne enterolobii</name>
    <name type="common">Root-knot nematode worm</name>
    <name type="synonym">Meloidogyne mayaguensis</name>
    <dbReference type="NCBI Taxonomy" id="390850"/>
    <lineage>
        <taxon>Eukaryota</taxon>
        <taxon>Metazoa</taxon>
        <taxon>Ecdysozoa</taxon>
        <taxon>Nematoda</taxon>
        <taxon>Chromadorea</taxon>
        <taxon>Rhabditida</taxon>
        <taxon>Tylenchina</taxon>
        <taxon>Tylenchomorpha</taxon>
        <taxon>Tylenchoidea</taxon>
        <taxon>Meloidogynidae</taxon>
        <taxon>Meloidogyninae</taxon>
        <taxon>Meloidogyne</taxon>
    </lineage>
</organism>
<reference evidence="1 2" key="1">
    <citation type="submission" date="2020-08" db="EMBL/GenBank/DDBJ databases">
        <authorList>
            <person name="Koutsovoulos G."/>
            <person name="Danchin GJ E."/>
        </authorList>
    </citation>
    <scope>NUCLEOTIDE SEQUENCE [LARGE SCALE GENOMIC DNA]</scope>
</reference>